<proteinExistence type="predicted"/>
<evidence type="ECO:0000313" key="2">
    <source>
        <dbReference type="Proteomes" id="UP001164693"/>
    </source>
</evidence>
<dbReference type="Gene3D" id="3.40.109.10">
    <property type="entry name" value="NADH Oxidase"/>
    <property type="match status" value="1"/>
</dbReference>
<keyword evidence="2" id="KW-1185">Reference proteome</keyword>
<dbReference type="Proteomes" id="UP001164693">
    <property type="component" value="Chromosome"/>
</dbReference>
<dbReference type="RefSeq" id="WP_269444183.1">
    <property type="nucleotide sequence ID" value="NZ_CP097463.1"/>
</dbReference>
<name>A0ABY7K219_9ACTN</name>
<gene>
    <name evidence="1" type="ORF">M6B22_02445</name>
</gene>
<sequence length="325" mass="35349">MVTTTSRITLLRRAVSAATLAPSVHNTQPWRFAISADSLEIRADRSRQLGVLDPTGRQMFLSLGCAVLNARVSLATSGAGCAVRRFPDPARPDVVAVVQLRPDLPADPELARLDHAMRNRQTNRRHFTDVAVPPELLDELIAVAAAEGAVAHPVHGAEDRAAVARLSQRADSAQITDAAYRAELRRWTTSDPSRLDGVRAMVVPHVDGTSGDDVPIRDFDTSGTGWLPAQTHSSLDQCLILLGTRAENPAAWLRAGEALEHVWLVLTDAGYSASLFTQPIEVGAVREELRTTLRLEVHPHLLMRVGRADVAPSTHRRPVEEVLDS</sequence>
<accession>A0ABY7K219</accession>
<evidence type="ECO:0000313" key="1">
    <source>
        <dbReference type="EMBL" id="WAX57637.1"/>
    </source>
</evidence>
<protein>
    <recommendedName>
        <fullName evidence="3">Nitroreductase</fullName>
    </recommendedName>
</protein>
<evidence type="ECO:0008006" key="3">
    <source>
        <dbReference type="Google" id="ProtNLM"/>
    </source>
</evidence>
<organism evidence="1 2">
    <name type="scientific">Jatrophihabitans cynanchi</name>
    <dbReference type="NCBI Taxonomy" id="2944128"/>
    <lineage>
        <taxon>Bacteria</taxon>
        <taxon>Bacillati</taxon>
        <taxon>Actinomycetota</taxon>
        <taxon>Actinomycetes</taxon>
        <taxon>Jatrophihabitantales</taxon>
        <taxon>Jatrophihabitantaceae</taxon>
        <taxon>Jatrophihabitans</taxon>
    </lineage>
</organism>
<dbReference type="SUPFAM" id="SSF55469">
    <property type="entry name" value="FMN-dependent nitroreductase-like"/>
    <property type="match status" value="2"/>
</dbReference>
<dbReference type="PANTHER" id="PTHR23026">
    <property type="entry name" value="NADPH NITROREDUCTASE"/>
    <property type="match status" value="1"/>
</dbReference>
<dbReference type="InterPro" id="IPR000415">
    <property type="entry name" value="Nitroreductase-like"/>
</dbReference>
<dbReference type="PANTHER" id="PTHR23026:SF123">
    <property type="entry name" value="NAD(P)H NITROREDUCTASE RV3131-RELATED"/>
    <property type="match status" value="1"/>
</dbReference>
<dbReference type="InterPro" id="IPR050627">
    <property type="entry name" value="Nitroreductase/BluB"/>
</dbReference>
<dbReference type="EMBL" id="CP097463">
    <property type="protein sequence ID" value="WAX57637.1"/>
    <property type="molecule type" value="Genomic_DNA"/>
</dbReference>
<reference evidence="1" key="1">
    <citation type="submission" date="2022-05" db="EMBL/GenBank/DDBJ databases">
        <title>Jatrophihabitans sp. SB3-54 whole genome sequence.</title>
        <authorList>
            <person name="Suh M.K."/>
            <person name="Eom M.K."/>
            <person name="Kim J.S."/>
            <person name="Kim H.S."/>
            <person name="Do H.E."/>
            <person name="Shin Y.K."/>
            <person name="Lee J.-S."/>
        </authorList>
    </citation>
    <scope>NUCLEOTIDE SEQUENCE</scope>
    <source>
        <strain evidence="1">SB3-54</strain>
    </source>
</reference>
<dbReference type="NCBIfam" id="NF047509">
    <property type="entry name" value="Rv3131_FMN_oxido"/>
    <property type="match status" value="1"/>
</dbReference>
<dbReference type="Gene3D" id="3.40.109.30">
    <property type="entry name" value="putative nitroreductase (tm1586), domain 2"/>
    <property type="match status" value="1"/>
</dbReference>